<evidence type="ECO:0000256" key="2">
    <source>
        <dbReference type="ARBA" id="ARBA00006742"/>
    </source>
</evidence>
<dbReference type="PANTHER" id="PTHR33909">
    <property type="entry name" value="SEC TRANSLOCON ACCESSORY COMPLEX SUBUNIT YAJC"/>
    <property type="match status" value="1"/>
</dbReference>
<dbReference type="Pfam" id="PF02699">
    <property type="entry name" value="YajC"/>
    <property type="match status" value="1"/>
</dbReference>
<keyword evidence="6" id="KW-0653">Protein transport</keyword>
<dbReference type="GO" id="GO:0005886">
    <property type="term" value="C:plasma membrane"/>
    <property type="evidence" value="ECO:0007669"/>
    <property type="project" value="UniProtKB-SubCell"/>
</dbReference>
<gene>
    <name evidence="11" type="primary">yajC</name>
    <name evidence="11" type="ORF">CH333_04780</name>
</gene>
<evidence type="ECO:0000256" key="7">
    <source>
        <dbReference type="ARBA" id="ARBA00022989"/>
    </source>
</evidence>
<evidence type="ECO:0000313" key="11">
    <source>
        <dbReference type="EMBL" id="OYD15843.1"/>
    </source>
</evidence>
<feature type="transmembrane region" description="Helical" evidence="10">
    <location>
        <begin position="6"/>
        <end position="22"/>
    </location>
</feature>
<organism evidence="11 12">
    <name type="scientific">candidate division WOR-3 bacterium JGI_Cruoil_03_44_89</name>
    <dbReference type="NCBI Taxonomy" id="1973748"/>
    <lineage>
        <taxon>Bacteria</taxon>
        <taxon>Bacteria division WOR-3</taxon>
    </lineage>
</organism>
<keyword evidence="5 10" id="KW-0812">Transmembrane</keyword>
<dbReference type="SMART" id="SM01323">
    <property type="entry name" value="YajC"/>
    <property type="match status" value="1"/>
</dbReference>
<comment type="caution">
    <text evidence="11">The sequence shown here is derived from an EMBL/GenBank/DDBJ whole genome shotgun (WGS) entry which is preliminary data.</text>
</comment>
<keyword evidence="3" id="KW-0813">Transport</keyword>
<evidence type="ECO:0000256" key="9">
    <source>
        <dbReference type="ARBA" id="ARBA00023136"/>
    </source>
</evidence>
<dbReference type="EMBL" id="NOZQ01000099">
    <property type="protein sequence ID" value="OYD15843.1"/>
    <property type="molecule type" value="Genomic_DNA"/>
</dbReference>
<name>A0A235BTQ6_UNCW3</name>
<protein>
    <submittedName>
        <fullName evidence="11">Preprotein translocase subunit YajC</fullName>
    </submittedName>
</protein>
<dbReference type="PANTHER" id="PTHR33909:SF1">
    <property type="entry name" value="SEC TRANSLOCON ACCESSORY COMPLEX SUBUNIT YAJC"/>
    <property type="match status" value="1"/>
</dbReference>
<dbReference type="Proteomes" id="UP000215215">
    <property type="component" value="Unassembled WGS sequence"/>
</dbReference>
<dbReference type="NCBIfam" id="TIGR00739">
    <property type="entry name" value="yajC"/>
    <property type="match status" value="1"/>
</dbReference>
<dbReference type="PRINTS" id="PR01853">
    <property type="entry name" value="YAJCTRNLCASE"/>
</dbReference>
<dbReference type="GO" id="GO:0015031">
    <property type="term" value="P:protein transport"/>
    <property type="evidence" value="ECO:0007669"/>
    <property type="project" value="UniProtKB-KW"/>
</dbReference>
<dbReference type="InterPro" id="IPR003849">
    <property type="entry name" value="Preprotein_translocase_YajC"/>
</dbReference>
<evidence type="ECO:0000313" key="12">
    <source>
        <dbReference type="Proteomes" id="UP000215215"/>
    </source>
</evidence>
<evidence type="ECO:0000256" key="8">
    <source>
        <dbReference type="ARBA" id="ARBA00023010"/>
    </source>
</evidence>
<reference evidence="11 12" key="1">
    <citation type="submission" date="2017-07" db="EMBL/GenBank/DDBJ databases">
        <title>Recovery of genomes from metagenomes via a dereplication, aggregation, and scoring strategy.</title>
        <authorList>
            <person name="Sieber C.M."/>
            <person name="Probst A.J."/>
            <person name="Sharrar A."/>
            <person name="Thomas B.C."/>
            <person name="Hess M."/>
            <person name="Tringe S.G."/>
            <person name="Banfield J.F."/>
        </authorList>
    </citation>
    <scope>NUCLEOTIDE SEQUENCE [LARGE SCALE GENOMIC DNA]</scope>
    <source>
        <strain evidence="11">JGI_Cruoil_03_44_89</strain>
    </source>
</reference>
<comment type="similarity">
    <text evidence="2">Belongs to the YajC family.</text>
</comment>
<evidence type="ECO:0000256" key="5">
    <source>
        <dbReference type="ARBA" id="ARBA00022692"/>
    </source>
</evidence>
<evidence type="ECO:0000256" key="3">
    <source>
        <dbReference type="ARBA" id="ARBA00022448"/>
    </source>
</evidence>
<evidence type="ECO:0000256" key="4">
    <source>
        <dbReference type="ARBA" id="ARBA00022475"/>
    </source>
</evidence>
<accession>A0A235BTQ6</accession>
<keyword evidence="9 10" id="KW-0472">Membrane</keyword>
<evidence type="ECO:0000256" key="10">
    <source>
        <dbReference type="SAM" id="Phobius"/>
    </source>
</evidence>
<keyword evidence="7 10" id="KW-1133">Transmembrane helix</keyword>
<comment type="subcellular location">
    <subcellularLocation>
        <location evidence="1">Cell membrane</location>
        <topology evidence="1">Single-pass membrane protein</topology>
    </subcellularLocation>
</comment>
<keyword evidence="4" id="KW-1003">Cell membrane</keyword>
<sequence length="81" mass="8916">MSLIPIILIFVVFYLLLILPQQRKQKEHRKLLGSLKRGDNVVTSGGIHGRITKVGDTTVTIKASEKCEITVEKSAVSNVKG</sequence>
<evidence type="ECO:0000256" key="1">
    <source>
        <dbReference type="ARBA" id="ARBA00004162"/>
    </source>
</evidence>
<evidence type="ECO:0000256" key="6">
    <source>
        <dbReference type="ARBA" id="ARBA00022927"/>
    </source>
</evidence>
<proteinExistence type="inferred from homology"/>
<dbReference type="AlphaFoldDB" id="A0A235BTQ6"/>
<keyword evidence="8" id="KW-0811">Translocation</keyword>